<evidence type="ECO:0000256" key="8">
    <source>
        <dbReference type="PIRNR" id="PIRNR006351"/>
    </source>
</evidence>
<dbReference type="PIRSF" id="PIRSF006351">
    <property type="entry name" value="PTS_EIIC-Cellobiose"/>
    <property type="match status" value="1"/>
</dbReference>
<keyword evidence="6 9" id="KW-1133">Transmembrane helix</keyword>
<dbReference type="InterPro" id="IPR003352">
    <property type="entry name" value="PTS_EIIC"/>
</dbReference>
<organism evidence="11 12">
    <name type="scientific">Faecalibacillus intestinalis</name>
    <dbReference type="NCBI Taxonomy" id="1982626"/>
    <lineage>
        <taxon>Bacteria</taxon>
        <taxon>Bacillati</taxon>
        <taxon>Bacillota</taxon>
        <taxon>Erysipelotrichia</taxon>
        <taxon>Erysipelotrichales</taxon>
        <taxon>Coprobacillaceae</taxon>
        <taxon>Faecalibacillus</taxon>
    </lineage>
</organism>
<protein>
    <recommendedName>
        <fullName evidence="8">Permease IIC component</fullName>
    </recommendedName>
</protein>
<feature type="transmembrane region" description="Helical" evidence="9">
    <location>
        <begin position="183"/>
        <end position="208"/>
    </location>
</feature>
<keyword evidence="4 8" id="KW-0762">Sugar transport</keyword>
<comment type="subcellular location">
    <subcellularLocation>
        <location evidence="1">Cell membrane</location>
        <topology evidence="1">Multi-pass membrane protein</topology>
    </subcellularLocation>
</comment>
<feature type="transmembrane region" description="Helical" evidence="9">
    <location>
        <begin position="285"/>
        <end position="306"/>
    </location>
</feature>
<dbReference type="InterPro" id="IPR004796">
    <property type="entry name" value="PTS_IIC_cello"/>
</dbReference>
<evidence type="ECO:0000256" key="1">
    <source>
        <dbReference type="ARBA" id="ARBA00004651"/>
    </source>
</evidence>
<comment type="function">
    <text evidence="8">The phosphoenolpyruvate-dependent sugar phosphotransferase system (PTS), a major carbohydrate active -transport system, catalyzes the phosphorylation of incoming sugar substrates concomitant with their translocation across the cell membrane.</text>
</comment>
<keyword evidence="5 9" id="KW-0812">Transmembrane</keyword>
<keyword evidence="2 8" id="KW-0813">Transport</keyword>
<evidence type="ECO:0000313" key="11">
    <source>
        <dbReference type="EMBL" id="PST41866.1"/>
    </source>
</evidence>
<feature type="transmembrane region" description="Helical" evidence="9">
    <location>
        <begin position="111"/>
        <end position="132"/>
    </location>
</feature>
<keyword evidence="3 8" id="KW-1003">Cell membrane</keyword>
<evidence type="ECO:0000313" key="12">
    <source>
        <dbReference type="Proteomes" id="UP000240974"/>
    </source>
</evidence>
<feature type="transmembrane region" description="Helical" evidence="9">
    <location>
        <begin position="31"/>
        <end position="54"/>
    </location>
</feature>
<name>A0A2T3G2U3_9FIRM</name>
<feature type="transmembrane region" description="Helical" evidence="9">
    <location>
        <begin position="74"/>
        <end position="99"/>
    </location>
</feature>
<evidence type="ECO:0000256" key="4">
    <source>
        <dbReference type="ARBA" id="ARBA00022597"/>
    </source>
</evidence>
<evidence type="ECO:0000256" key="6">
    <source>
        <dbReference type="ARBA" id="ARBA00022989"/>
    </source>
</evidence>
<dbReference type="GO" id="GO:0005886">
    <property type="term" value="C:plasma membrane"/>
    <property type="evidence" value="ECO:0007669"/>
    <property type="project" value="UniProtKB-SubCell"/>
</dbReference>
<feature type="domain" description="PTS EIIC type-3" evidence="10">
    <location>
        <begin position="8"/>
        <end position="412"/>
    </location>
</feature>
<comment type="caution">
    <text evidence="11">The sequence shown here is derived from an EMBL/GenBank/DDBJ whole genome shotgun (WGS) entry which is preliminary data.</text>
</comment>
<dbReference type="AlphaFoldDB" id="A0A2T3G2U3"/>
<dbReference type="GO" id="GO:1902815">
    <property type="term" value="P:N,N'-diacetylchitobiose import"/>
    <property type="evidence" value="ECO:0007669"/>
    <property type="project" value="TreeGrafter"/>
</dbReference>
<dbReference type="GO" id="GO:0008982">
    <property type="term" value="F:protein-N(PI)-phosphohistidine-sugar phosphotransferase activity"/>
    <property type="evidence" value="ECO:0007669"/>
    <property type="project" value="UniProtKB-UniRule"/>
</dbReference>
<gene>
    <name evidence="11" type="ORF">C7U54_05860</name>
</gene>
<dbReference type="Pfam" id="PF02378">
    <property type="entry name" value="PTS_EIIC"/>
    <property type="match status" value="1"/>
</dbReference>
<evidence type="ECO:0000256" key="2">
    <source>
        <dbReference type="ARBA" id="ARBA00022448"/>
    </source>
</evidence>
<evidence type="ECO:0000256" key="5">
    <source>
        <dbReference type="ARBA" id="ARBA00022692"/>
    </source>
</evidence>
<keyword evidence="12" id="KW-1185">Reference proteome</keyword>
<evidence type="ECO:0000256" key="3">
    <source>
        <dbReference type="ARBA" id="ARBA00022475"/>
    </source>
</evidence>
<accession>A0A2T3G2U3</accession>
<dbReference type="InterPro" id="IPR051088">
    <property type="entry name" value="PTS_Sugar-EIIC/EIIB"/>
</dbReference>
<keyword evidence="7 8" id="KW-0472">Membrane</keyword>
<feature type="transmembrane region" description="Helical" evidence="9">
    <location>
        <begin position="228"/>
        <end position="247"/>
    </location>
</feature>
<evidence type="ECO:0000256" key="9">
    <source>
        <dbReference type="SAM" id="Phobius"/>
    </source>
</evidence>
<evidence type="ECO:0000256" key="7">
    <source>
        <dbReference type="ARBA" id="ARBA00023136"/>
    </source>
</evidence>
<proteinExistence type="predicted"/>
<feature type="transmembrane region" description="Helical" evidence="9">
    <location>
        <begin position="332"/>
        <end position="350"/>
    </location>
</feature>
<evidence type="ECO:0000259" key="10">
    <source>
        <dbReference type="PROSITE" id="PS51105"/>
    </source>
</evidence>
<dbReference type="InterPro" id="IPR004501">
    <property type="entry name" value="PTS_EIIC_3"/>
</dbReference>
<dbReference type="GO" id="GO:0009401">
    <property type="term" value="P:phosphoenolpyruvate-dependent sugar phosphotransferase system"/>
    <property type="evidence" value="ECO:0007669"/>
    <property type="project" value="InterPro"/>
</dbReference>
<feature type="transmembrane region" description="Helical" evidence="9">
    <location>
        <begin position="392"/>
        <end position="413"/>
    </location>
</feature>
<dbReference type="PANTHER" id="PTHR33989:SF4">
    <property type="entry name" value="PTS SYSTEM N,N'-DIACETYLCHITOBIOSE-SPECIFIC EIIC COMPONENT"/>
    <property type="match status" value="1"/>
</dbReference>
<reference evidence="11 12" key="1">
    <citation type="journal article" date="2019" name="Int. J. Syst. Evol. Microbiol.">
        <title>Faecalibacillus intestinalis gen. nov., sp. nov. and Faecalibacillus faecis sp. nov., isolated from human faeces.</title>
        <authorList>
            <person name="Seo B."/>
            <person name="Jeon K."/>
            <person name="Baek I."/>
            <person name="Lee Y.M."/>
            <person name="Baek K."/>
            <person name="Ko G."/>
        </authorList>
    </citation>
    <scope>NUCLEOTIDE SEQUENCE [LARGE SCALE GENOMIC DNA]</scope>
    <source>
        <strain evidence="11 12">SNUG30099</strain>
    </source>
</reference>
<dbReference type="PROSITE" id="PS51105">
    <property type="entry name" value="PTS_EIIC_TYPE_3"/>
    <property type="match status" value="1"/>
</dbReference>
<dbReference type="RefSeq" id="WP_107029629.1">
    <property type="nucleotide sequence ID" value="NZ_JANFYO010000004.1"/>
</dbReference>
<sequence length="426" mass="46488">MDSLSQIVESKLLPIANKMSSQRHLKAIRDAFMSIMPITLIGGIFAVISSAPITENTTNGFLLAWASFADKNSLLLNWVNALTLGAMSLYICIGIANFLSKHFKMDPFFPIMLSVCGFFMLVIAPIELGWAGKTVEISYIGGEGLIPAILISCLTVEAYHYMREHNWGRIKLPDSVPASLNETFASLCPGVCIIATDIILFAIFNAFNTTMPGFIYNVMAPTLNAADSLPFAIIATLLVHFFWFFGIHDAAFSGILGPVRDGGLSLNAAAHAAGQTLPKIFTTPFWVYFVAIGGCGSCLALAILLVRSKSKQLNTVGKVGIIPSFFGISEPLIFGIPLMLNPIFFVPFLLTSTVNCIIAYISMSVGIVGKTFAMLSWQMPSVFGSFLSTMDIKAFILVIILIIIDLVMYYPFFKVYEKQLVAQESE</sequence>
<feature type="transmembrane region" description="Helical" evidence="9">
    <location>
        <begin position="144"/>
        <end position="162"/>
    </location>
</feature>
<feature type="transmembrane region" description="Helical" evidence="9">
    <location>
        <begin position="357"/>
        <end position="377"/>
    </location>
</feature>
<dbReference type="EMBL" id="PYLQ01000006">
    <property type="protein sequence ID" value="PST41866.1"/>
    <property type="molecule type" value="Genomic_DNA"/>
</dbReference>
<dbReference type="PANTHER" id="PTHR33989">
    <property type="match status" value="1"/>
</dbReference>
<dbReference type="NCBIfam" id="TIGR00410">
    <property type="entry name" value="lacE"/>
    <property type="match status" value="1"/>
</dbReference>
<dbReference type="Proteomes" id="UP000240974">
    <property type="component" value="Unassembled WGS sequence"/>
</dbReference>